<dbReference type="Pfam" id="PF24293">
    <property type="entry name" value="TPR_Edg1"/>
    <property type="match status" value="1"/>
</dbReference>
<dbReference type="Proteomes" id="UP000218231">
    <property type="component" value="Unassembled WGS sequence"/>
</dbReference>
<feature type="compositionally biased region" description="Basic and acidic residues" evidence="1">
    <location>
        <begin position="879"/>
        <end position="892"/>
    </location>
</feature>
<feature type="compositionally biased region" description="Polar residues" evidence="1">
    <location>
        <begin position="798"/>
        <end position="815"/>
    </location>
</feature>
<feature type="compositionally biased region" description="Polar residues" evidence="1">
    <location>
        <begin position="958"/>
        <end position="972"/>
    </location>
</feature>
<evidence type="ECO:0000313" key="3">
    <source>
        <dbReference type="EMBL" id="PAV60327.1"/>
    </source>
</evidence>
<feature type="region of interest" description="Disordered" evidence="1">
    <location>
        <begin position="505"/>
        <end position="556"/>
    </location>
</feature>
<feature type="compositionally biased region" description="Basic and acidic residues" evidence="1">
    <location>
        <begin position="1126"/>
        <end position="1139"/>
    </location>
</feature>
<name>A0A2A2JFA1_9BILA</name>
<feature type="compositionally biased region" description="Basic and acidic residues" evidence="1">
    <location>
        <begin position="1181"/>
        <end position="1201"/>
    </location>
</feature>
<feature type="compositionally biased region" description="Basic and acidic residues" evidence="1">
    <location>
        <begin position="1066"/>
        <end position="1082"/>
    </location>
</feature>
<dbReference type="AlphaFoldDB" id="A0A2A2JFA1"/>
<evidence type="ECO:0000256" key="1">
    <source>
        <dbReference type="SAM" id="MobiDB-lite"/>
    </source>
</evidence>
<dbReference type="InterPro" id="IPR056581">
    <property type="entry name" value="TPR_Edg1"/>
</dbReference>
<feature type="compositionally biased region" description="Polar residues" evidence="1">
    <location>
        <begin position="1144"/>
        <end position="1157"/>
    </location>
</feature>
<feature type="compositionally biased region" description="Basic and acidic residues" evidence="1">
    <location>
        <begin position="843"/>
        <end position="862"/>
    </location>
</feature>
<comment type="caution">
    <text evidence="3">The sequence shown here is derived from an EMBL/GenBank/DDBJ whole genome shotgun (WGS) entry which is preliminary data.</text>
</comment>
<accession>A0A2A2JFA1</accession>
<evidence type="ECO:0000313" key="4">
    <source>
        <dbReference type="Proteomes" id="UP000218231"/>
    </source>
</evidence>
<reference evidence="3 4" key="1">
    <citation type="journal article" date="2017" name="Curr. Biol.">
        <title>Genome architecture and evolution of a unichromosomal asexual nematode.</title>
        <authorList>
            <person name="Fradin H."/>
            <person name="Zegar C."/>
            <person name="Gutwein M."/>
            <person name="Lucas J."/>
            <person name="Kovtun M."/>
            <person name="Corcoran D."/>
            <person name="Baugh L.R."/>
            <person name="Kiontke K."/>
            <person name="Gunsalus K."/>
            <person name="Fitch D.H."/>
            <person name="Piano F."/>
        </authorList>
    </citation>
    <scope>NUCLEOTIDE SEQUENCE [LARGE SCALE GENOMIC DNA]</scope>
    <source>
        <strain evidence="3">PF1309</strain>
    </source>
</reference>
<sequence>MDFRKFRILKMLEILIYREFYLFVHKKYFQDFPAELTDLIRNLPDHQTVNKDKGRLDQDRDKLYWLLLLNPSEVLYRLLSHSLVNSGIVTVVNKILAHFPSLFALCTVNRETTRPFNEEPLLVSVIWRIFEADPERWKREEQRTNFIYMVQSLTKQFRIELNSKQLVSFDSSYMPPSPLLFPTDLYCLFVQQVVISNTNHLGIVLKLLHKLFQNKHGQLANFVWANQLNSENDGSEMCTPELVSCLLDVLSDTSDENYELWAEARNILQLFGHKLTAEDVVFDAEARDFLLDKLNSFPWWVKLVIVMWFSVPLNNPKVQLPPAIFLTQHTFYQENSEKIALDFAASLGEDFLRGLFELGLFDEHFALDLMERGMLQRPTDPHLTTKIASALVDTVTENSSTAVRITKLTPLLCKLIQLLDPQVNIPRAVEQTVTAAIFAGLAKSTHLIVLAQAAKIALLMVEQNPQEEDHRKAVALAFVQAFCVATKEHFDVEMDILRRADREERDAALNDPESAKKLQEKMELENEKEKEGEKEEEQPTKTAKGKKKRDDRGDSQKEKGILLVKQRLENFDLVESLNVQVRKVFMDTLIITQVLEDLKMPPPFALRTLLNYVVDQLHVIEHRPVTKAIELIEKEPEKNQKVFYGYAKANVPRAAREAEERQMRELTAGLRRKSFDSIPFPQAPPPSIPATLFGSTQNPVMPQTSDVLNTAATSTSPSRNTTPLEKTGNIEQDKAENTPYNRNQSQGGGSSARSSISKHSDADNKPNKIVPGGYLKRSNEVTITRLPMVNLASASSSTNTAKVQPILSSVSNDQPSRFGYDTPQYKGPRNPRGSDPGQSSDWDSPRNEDRPRHFEPRNDNFRRGNFSNRNSNWQGGATSDRRYEGNDRRNFGRGETNWGDNYNQGYQSRAGGQHRHANEQHYNRGPNDYYGNRDDDYGGDRDNRSGSRVPSEGEHRVQTFTSKNFASNSQDYSPPDAYRNRQGSGNDRDRRDVGGYSQVDARAPGHQDNAYRDDCCQSCGHHDNKSQPVMGTEWNGPDHAQHGQGYGQGGQGEQHNYDHGPGAHAVRYDQTQDRRSRNDHPAPHSTHHFNPQSHSHHSDQPHSSRYARNSSPRSAYEPFDDDGTFQDDRPHSSVERGEMGRNQGGPSNYGPQKSSPRGNHHQQQQQQQYGGGHKFGAAWSDRGRGRERRGNAGYRRGDYRN</sequence>
<keyword evidence="4" id="KW-1185">Reference proteome</keyword>
<feature type="region of interest" description="Disordered" evidence="1">
    <location>
        <begin position="1027"/>
        <end position="1201"/>
    </location>
</feature>
<feature type="compositionally biased region" description="Low complexity" evidence="1">
    <location>
        <begin position="863"/>
        <end position="872"/>
    </location>
</feature>
<feature type="compositionally biased region" description="Basic and acidic residues" evidence="1">
    <location>
        <begin position="505"/>
        <end position="539"/>
    </location>
</feature>
<dbReference type="EMBL" id="LIAE01010474">
    <property type="protein sequence ID" value="PAV60327.1"/>
    <property type="molecule type" value="Genomic_DNA"/>
</dbReference>
<feature type="domain" description="Edg1 TPR repeats region" evidence="2">
    <location>
        <begin position="26"/>
        <end position="316"/>
    </location>
</feature>
<dbReference type="OrthoDB" id="5872500at2759"/>
<feature type="compositionally biased region" description="Polar residues" evidence="1">
    <location>
        <begin position="693"/>
        <end position="724"/>
    </location>
</feature>
<feature type="region of interest" description="Disordered" evidence="1">
    <location>
        <begin position="794"/>
        <end position="1009"/>
    </location>
</feature>
<organism evidence="3 4">
    <name type="scientific">Diploscapter pachys</name>
    <dbReference type="NCBI Taxonomy" id="2018661"/>
    <lineage>
        <taxon>Eukaryota</taxon>
        <taxon>Metazoa</taxon>
        <taxon>Ecdysozoa</taxon>
        <taxon>Nematoda</taxon>
        <taxon>Chromadorea</taxon>
        <taxon>Rhabditida</taxon>
        <taxon>Rhabditina</taxon>
        <taxon>Rhabditomorpha</taxon>
        <taxon>Rhabditoidea</taxon>
        <taxon>Rhabditidae</taxon>
        <taxon>Diploscapter</taxon>
    </lineage>
</organism>
<evidence type="ECO:0000259" key="2">
    <source>
        <dbReference type="Pfam" id="PF24293"/>
    </source>
</evidence>
<feature type="region of interest" description="Disordered" evidence="1">
    <location>
        <begin position="674"/>
        <end position="773"/>
    </location>
</feature>
<gene>
    <name evidence="3" type="ORF">WR25_15436</name>
</gene>
<feature type="compositionally biased region" description="Polar residues" evidence="1">
    <location>
        <begin position="898"/>
        <end position="907"/>
    </location>
</feature>
<feature type="compositionally biased region" description="Basic and acidic residues" evidence="1">
    <location>
        <begin position="931"/>
        <end position="957"/>
    </location>
</feature>
<protein>
    <recommendedName>
        <fullName evidence="2">Edg1 TPR repeats region domain-containing protein</fullName>
    </recommendedName>
</protein>
<proteinExistence type="predicted"/>